<gene>
    <name evidence="1" type="ORF">DCAF_LOCUS15336</name>
</gene>
<name>A0AAV1RWP1_9ROSI</name>
<reference evidence="1 2" key="1">
    <citation type="submission" date="2024-01" db="EMBL/GenBank/DDBJ databases">
        <authorList>
            <person name="Waweru B."/>
        </authorList>
    </citation>
    <scope>NUCLEOTIDE SEQUENCE [LARGE SCALE GENOMIC DNA]</scope>
</reference>
<accession>A0AAV1RWP1</accession>
<dbReference type="Proteomes" id="UP001314170">
    <property type="component" value="Unassembled WGS sequence"/>
</dbReference>
<proteinExistence type="predicted"/>
<organism evidence="1 2">
    <name type="scientific">Dovyalis caffra</name>
    <dbReference type="NCBI Taxonomy" id="77055"/>
    <lineage>
        <taxon>Eukaryota</taxon>
        <taxon>Viridiplantae</taxon>
        <taxon>Streptophyta</taxon>
        <taxon>Embryophyta</taxon>
        <taxon>Tracheophyta</taxon>
        <taxon>Spermatophyta</taxon>
        <taxon>Magnoliopsida</taxon>
        <taxon>eudicotyledons</taxon>
        <taxon>Gunneridae</taxon>
        <taxon>Pentapetalae</taxon>
        <taxon>rosids</taxon>
        <taxon>fabids</taxon>
        <taxon>Malpighiales</taxon>
        <taxon>Salicaceae</taxon>
        <taxon>Flacourtieae</taxon>
        <taxon>Dovyalis</taxon>
    </lineage>
</organism>
<evidence type="ECO:0000313" key="1">
    <source>
        <dbReference type="EMBL" id="CAK7340255.1"/>
    </source>
</evidence>
<dbReference type="AlphaFoldDB" id="A0AAV1RWP1"/>
<protein>
    <submittedName>
        <fullName evidence="1">Uncharacterized protein</fullName>
    </submittedName>
</protein>
<sequence length="68" mass="7265">MASKEAKPNCLLLLYCLEVENCAQIGINVADCRRLGVPQIPATGIQNDAACQYSYRPAPPATGESNRG</sequence>
<evidence type="ECO:0000313" key="2">
    <source>
        <dbReference type="Proteomes" id="UP001314170"/>
    </source>
</evidence>
<dbReference type="EMBL" id="CAWUPB010001159">
    <property type="protein sequence ID" value="CAK7340255.1"/>
    <property type="molecule type" value="Genomic_DNA"/>
</dbReference>
<comment type="caution">
    <text evidence="1">The sequence shown here is derived from an EMBL/GenBank/DDBJ whole genome shotgun (WGS) entry which is preliminary data.</text>
</comment>
<keyword evidence="2" id="KW-1185">Reference proteome</keyword>